<evidence type="ECO:0000313" key="3">
    <source>
        <dbReference type="Proteomes" id="UP000008909"/>
    </source>
</evidence>
<evidence type="ECO:0000256" key="1">
    <source>
        <dbReference type="SAM" id="Phobius"/>
    </source>
</evidence>
<protein>
    <submittedName>
        <fullName evidence="2">Uncharacterized protein</fullName>
    </submittedName>
</protein>
<accession>G7YU04</accession>
<dbReference type="AlphaFoldDB" id="G7YU04"/>
<keyword evidence="3" id="KW-1185">Reference proteome</keyword>
<proteinExistence type="predicted"/>
<reference evidence="2" key="1">
    <citation type="journal article" date="2011" name="Genome Biol.">
        <title>The draft genome of the carcinogenic human liver fluke Clonorchis sinensis.</title>
        <authorList>
            <person name="Wang X."/>
            <person name="Chen W."/>
            <person name="Huang Y."/>
            <person name="Sun J."/>
            <person name="Men J."/>
            <person name="Liu H."/>
            <person name="Luo F."/>
            <person name="Guo L."/>
            <person name="Lv X."/>
            <person name="Deng C."/>
            <person name="Zhou C."/>
            <person name="Fan Y."/>
            <person name="Li X."/>
            <person name="Huang L."/>
            <person name="Hu Y."/>
            <person name="Liang C."/>
            <person name="Hu X."/>
            <person name="Xu J."/>
            <person name="Yu X."/>
        </authorList>
    </citation>
    <scope>NUCLEOTIDE SEQUENCE [LARGE SCALE GENOMIC DNA]</scope>
    <source>
        <strain evidence="2">Henan</strain>
    </source>
</reference>
<reference key="2">
    <citation type="submission" date="2011-10" db="EMBL/GenBank/DDBJ databases">
        <title>The genome and transcriptome sequence of Clonorchis sinensis provide insights into the carcinogenic liver fluke.</title>
        <authorList>
            <person name="Wang X."/>
            <person name="Huang Y."/>
            <person name="Chen W."/>
            <person name="Liu H."/>
            <person name="Guo L."/>
            <person name="Chen Y."/>
            <person name="Luo F."/>
            <person name="Zhou W."/>
            <person name="Sun J."/>
            <person name="Mao Q."/>
            <person name="Liang P."/>
            <person name="Zhou C."/>
            <person name="Tian Y."/>
            <person name="Men J."/>
            <person name="Lv X."/>
            <person name="Huang L."/>
            <person name="Zhou J."/>
            <person name="Hu Y."/>
            <person name="Li R."/>
            <person name="Zhang F."/>
            <person name="Lei H."/>
            <person name="Li X."/>
            <person name="Hu X."/>
            <person name="Liang C."/>
            <person name="Xu J."/>
            <person name="Wu Z."/>
            <person name="Yu X."/>
        </authorList>
    </citation>
    <scope>NUCLEOTIDE SEQUENCE</scope>
    <source>
        <strain>Henan</strain>
    </source>
</reference>
<dbReference type="Proteomes" id="UP000008909">
    <property type="component" value="Unassembled WGS sequence"/>
</dbReference>
<feature type="transmembrane region" description="Helical" evidence="1">
    <location>
        <begin position="66"/>
        <end position="88"/>
    </location>
</feature>
<keyword evidence="1" id="KW-1133">Transmembrane helix</keyword>
<dbReference type="EMBL" id="DF144254">
    <property type="protein sequence ID" value="GAA56434.1"/>
    <property type="molecule type" value="Genomic_DNA"/>
</dbReference>
<keyword evidence="1" id="KW-0472">Membrane</keyword>
<name>G7YU04_CLOSI</name>
<evidence type="ECO:0000313" key="2">
    <source>
        <dbReference type="EMBL" id="GAA56434.1"/>
    </source>
</evidence>
<sequence length="100" mass="11220">MKIRIRDTTTGSEFNSLLAMAVSSGLPDNICDTKSRRVSMRPRALGVIQELRKNSLPKPTITGFELLATSFASFFILSCEVFLTRFLARGAKFWLFGRQS</sequence>
<organism evidence="2 3">
    <name type="scientific">Clonorchis sinensis</name>
    <name type="common">Chinese liver fluke</name>
    <dbReference type="NCBI Taxonomy" id="79923"/>
    <lineage>
        <taxon>Eukaryota</taxon>
        <taxon>Metazoa</taxon>
        <taxon>Spiralia</taxon>
        <taxon>Lophotrochozoa</taxon>
        <taxon>Platyhelminthes</taxon>
        <taxon>Trematoda</taxon>
        <taxon>Digenea</taxon>
        <taxon>Opisthorchiida</taxon>
        <taxon>Opisthorchiata</taxon>
        <taxon>Opisthorchiidae</taxon>
        <taxon>Clonorchis</taxon>
    </lineage>
</organism>
<keyword evidence="1" id="KW-0812">Transmembrane</keyword>
<gene>
    <name evidence="2" type="ORF">CLF_110867</name>
</gene>